<keyword evidence="2" id="KW-0812">Transmembrane</keyword>
<dbReference type="Pfam" id="PF02517">
    <property type="entry name" value="Rce1-like"/>
    <property type="match status" value="1"/>
</dbReference>
<dbReference type="AlphaFoldDB" id="A0A1U9ZWA9"/>
<keyword evidence="5" id="KW-1185">Reference proteome</keyword>
<dbReference type="GO" id="GO:0004175">
    <property type="term" value="F:endopeptidase activity"/>
    <property type="evidence" value="ECO:0007669"/>
    <property type="project" value="UniProtKB-ARBA"/>
</dbReference>
<feature type="transmembrane region" description="Helical" evidence="2">
    <location>
        <begin position="32"/>
        <end position="53"/>
    </location>
</feature>
<feature type="transmembrane region" description="Helical" evidence="2">
    <location>
        <begin position="106"/>
        <end position="127"/>
    </location>
</feature>
<sequence length="288" mass="30666">MLLRHPLARLILLAVIFVALEVPFALTGVLWGSWSGAAVLNFGAILVALYVVTRFVERRPLAAVGLGRRHAVRHLLAGAALSCGLLALIMTLMAVAGWYHVLGTHLGWHVASAFATIVLAASFEELAYRGGLFRLLEEWLGTWLALIAPALLFALGHLDNPHTTPISALTTLVAGVWTALMYVRTRALWLPIGAHVAWNFVMSALGLPVSGLSLNAALVTATMTGPPSWTGGPYGLEAGWPVLIALLPVVGRLARSSIAAGHVKAPSWRRERAQATQPGADRGNRLNG</sequence>
<dbReference type="EMBL" id="CP017717">
    <property type="protein sequence ID" value="AQZ62233.1"/>
    <property type="molecule type" value="Genomic_DNA"/>
</dbReference>
<name>A0A1U9ZWA9_9ACTN</name>
<accession>A0A1U9ZWA9</accession>
<dbReference type="KEGG" id="noa:BKM31_12835"/>
<evidence type="ECO:0000259" key="3">
    <source>
        <dbReference type="Pfam" id="PF02517"/>
    </source>
</evidence>
<feature type="transmembrane region" description="Helical" evidence="2">
    <location>
        <begin position="7"/>
        <end position="26"/>
    </location>
</feature>
<protein>
    <recommendedName>
        <fullName evidence="3">CAAX prenyl protease 2/Lysostaphin resistance protein A-like domain-containing protein</fullName>
    </recommendedName>
</protein>
<feature type="transmembrane region" description="Helical" evidence="2">
    <location>
        <begin position="74"/>
        <end position="100"/>
    </location>
</feature>
<dbReference type="STRING" id="1909395.BKM31_12835"/>
<keyword evidence="2" id="KW-1133">Transmembrane helix</keyword>
<feature type="domain" description="CAAX prenyl protease 2/Lysostaphin resistance protein A-like" evidence="3">
    <location>
        <begin position="108"/>
        <end position="201"/>
    </location>
</feature>
<organism evidence="4 5">
    <name type="scientific">[Actinomadura] parvosata subsp. kistnae</name>
    <dbReference type="NCBI Taxonomy" id="1909395"/>
    <lineage>
        <taxon>Bacteria</taxon>
        <taxon>Bacillati</taxon>
        <taxon>Actinomycetota</taxon>
        <taxon>Actinomycetes</taxon>
        <taxon>Streptosporangiales</taxon>
        <taxon>Streptosporangiaceae</taxon>
        <taxon>Nonomuraea</taxon>
    </lineage>
</organism>
<evidence type="ECO:0000313" key="5">
    <source>
        <dbReference type="Proteomes" id="UP000190797"/>
    </source>
</evidence>
<feature type="transmembrane region" description="Helical" evidence="2">
    <location>
        <begin position="238"/>
        <end position="254"/>
    </location>
</feature>
<reference evidence="5" key="1">
    <citation type="journal article" date="2017" name="Med. Chem. Commun.">
        <title>Nonomuraea sp. ATCC 55076 harbours the largest actinomycete chromosome to date and the kistamicin biosynthetic gene cluster.</title>
        <authorList>
            <person name="Nazari B."/>
            <person name="Forneris C.C."/>
            <person name="Gibson M.I."/>
            <person name="Moon K."/>
            <person name="Schramma K.R."/>
            <person name="Seyedsayamdost M.R."/>
        </authorList>
    </citation>
    <scope>NUCLEOTIDE SEQUENCE [LARGE SCALE GENOMIC DNA]</scope>
    <source>
        <strain evidence="5">ATCC 55076</strain>
    </source>
</reference>
<dbReference type="GO" id="GO:0080120">
    <property type="term" value="P:CAAX-box protein maturation"/>
    <property type="evidence" value="ECO:0007669"/>
    <property type="project" value="UniProtKB-ARBA"/>
</dbReference>
<feature type="region of interest" description="Disordered" evidence="1">
    <location>
        <begin position="268"/>
        <end position="288"/>
    </location>
</feature>
<dbReference type="OrthoDB" id="193898at2"/>
<dbReference type="Proteomes" id="UP000190797">
    <property type="component" value="Chromosome"/>
</dbReference>
<feature type="transmembrane region" description="Helical" evidence="2">
    <location>
        <begin position="139"/>
        <end position="158"/>
    </location>
</feature>
<dbReference type="PANTHER" id="PTHR39430">
    <property type="entry name" value="MEMBRANE-ASSOCIATED PROTEASE-RELATED"/>
    <property type="match status" value="1"/>
</dbReference>
<feature type="transmembrane region" description="Helical" evidence="2">
    <location>
        <begin position="164"/>
        <end position="184"/>
    </location>
</feature>
<evidence type="ECO:0000313" key="4">
    <source>
        <dbReference type="EMBL" id="AQZ62233.1"/>
    </source>
</evidence>
<evidence type="ECO:0000256" key="2">
    <source>
        <dbReference type="SAM" id="Phobius"/>
    </source>
</evidence>
<dbReference type="InterPro" id="IPR003675">
    <property type="entry name" value="Rce1/LyrA-like_dom"/>
</dbReference>
<keyword evidence="2" id="KW-0472">Membrane</keyword>
<feature type="transmembrane region" description="Helical" evidence="2">
    <location>
        <begin position="196"/>
        <end position="218"/>
    </location>
</feature>
<gene>
    <name evidence="4" type="ORF">BKM31_12835</name>
</gene>
<evidence type="ECO:0000256" key="1">
    <source>
        <dbReference type="SAM" id="MobiDB-lite"/>
    </source>
</evidence>
<proteinExistence type="predicted"/>
<dbReference type="PANTHER" id="PTHR39430:SF1">
    <property type="entry name" value="PROTEASE"/>
    <property type="match status" value="1"/>
</dbReference>